<evidence type="ECO:0000313" key="1">
    <source>
        <dbReference type="EMBL" id="CAG8507814.1"/>
    </source>
</evidence>
<accession>A0ACA9L532</accession>
<sequence length="65" mass="7533">MSEGAKELKIFRAIAQKFFPDNIDEDMEVINWVDNAEWAIETDSGYEFGTQPMDIDELYLVDISK</sequence>
<proteinExistence type="predicted"/>
<comment type="caution">
    <text evidence="1">The sequence shown here is derived from an EMBL/GenBank/DDBJ whole genome shotgun (WGS) entry which is preliminary data.</text>
</comment>
<organism evidence="1 2">
    <name type="scientific">Dentiscutata heterogama</name>
    <dbReference type="NCBI Taxonomy" id="1316150"/>
    <lineage>
        <taxon>Eukaryota</taxon>
        <taxon>Fungi</taxon>
        <taxon>Fungi incertae sedis</taxon>
        <taxon>Mucoromycota</taxon>
        <taxon>Glomeromycotina</taxon>
        <taxon>Glomeromycetes</taxon>
        <taxon>Diversisporales</taxon>
        <taxon>Gigasporaceae</taxon>
        <taxon>Dentiscutata</taxon>
    </lineage>
</organism>
<dbReference type="Proteomes" id="UP000789702">
    <property type="component" value="Unassembled WGS sequence"/>
</dbReference>
<name>A0ACA9L532_9GLOM</name>
<gene>
    <name evidence="1" type="ORF">DHETER_LOCUS3312</name>
</gene>
<dbReference type="EMBL" id="CAJVPU010002801">
    <property type="protein sequence ID" value="CAG8507814.1"/>
    <property type="molecule type" value="Genomic_DNA"/>
</dbReference>
<evidence type="ECO:0000313" key="2">
    <source>
        <dbReference type="Proteomes" id="UP000789702"/>
    </source>
</evidence>
<reference evidence="1" key="1">
    <citation type="submission" date="2021-06" db="EMBL/GenBank/DDBJ databases">
        <authorList>
            <person name="Kallberg Y."/>
            <person name="Tangrot J."/>
            <person name="Rosling A."/>
        </authorList>
    </citation>
    <scope>NUCLEOTIDE SEQUENCE</scope>
    <source>
        <strain evidence="1">IL203A</strain>
    </source>
</reference>
<protein>
    <submittedName>
        <fullName evidence="1">16256_t:CDS:1</fullName>
    </submittedName>
</protein>
<keyword evidence="2" id="KW-1185">Reference proteome</keyword>